<organism evidence="12 13">
    <name type="scientific">Micavibrio aeruginosavorus (strain ARL-13)</name>
    <dbReference type="NCBI Taxonomy" id="856793"/>
    <lineage>
        <taxon>Bacteria</taxon>
        <taxon>Pseudomonadati</taxon>
        <taxon>Bdellovibrionota</taxon>
        <taxon>Bdellovibrionia</taxon>
        <taxon>Bdellovibrionales</taxon>
        <taxon>Pseudobdellovibrionaceae</taxon>
        <taxon>Micavibrio</taxon>
    </lineage>
</organism>
<dbReference type="Proteomes" id="UP000009286">
    <property type="component" value="Chromosome"/>
</dbReference>
<name>G2KR40_MICAA</name>
<feature type="binding site" evidence="8">
    <location>
        <begin position="263"/>
        <end position="267"/>
    </location>
    <ligand>
        <name>GTP</name>
        <dbReference type="ChEBI" id="CHEBI:37565"/>
        <label>2</label>
    </ligand>
</feature>
<evidence type="ECO:0000256" key="3">
    <source>
        <dbReference type="ARBA" id="ARBA00022517"/>
    </source>
</evidence>
<reference evidence="12 13" key="1">
    <citation type="journal article" date="2011" name="BMC Genomics">
        <title>Genomic insights into an obligate epibiotic bacterial predator: Micavibrio aeruginosavorus ARL-13.</title>
        <authorList>
            <person name="Wang Z."/>
            <person name="Kadouri D."/>
            <person name="Wu M."/>
        </authorList>
    </citation>
    <scope>NUCLEOTIDE SEQUENCE [LARGE SCALE GENOMIC DNA]</scope>
    <source>
        <strain evidence="12 13">ARL-13</strain>
    </source>
</reference>
<evidence type="ECO:0000256" key="5">
    <source>
        <dbReference type="ARBA" id="ARBA00022741"/>
    </source>
</evidence>
<dbReference type="PROSITE" id="PS51712">
    <property type="entry name" value="G_ENGA"/>
    <property type="match status" value="2"/>
</dbReference>
<dbReference type="KEGG" id="mai:MICA_347"/>
<feature type="domain" description="EngA-type G" evidence="11">
    <location>
        <begin position="2"/>
        <end position="167"/>
    </location>
</feature>
<dbReference type="InterPro" id="IPR032859">
    <property type="entry name" value="KH_dom-like"/>
</dbReference>
<keyword evidence="13" id="KW-1185">Reference proteome</keyword>
<protein>
    <recommendedName>
        <fullName evidence="2 8">GTPase Der</fullName>
    </recommendedName>
    <alternativeName>
        <fullName evidence="7 8">GTP-binding protein EngA</fullName>
    </alternativeName>
</protein>
<dbReference type="InterPro" id="IPR031166">
    <property type="entry name" value="G_ENGA"/>
</dbReference>
<dbReference type="InterPro" id="IPR006073">
    <property type="entry name" value="GTP-bd"/>
</dbReference>
<evidence type="ECO:0000313" key="12">
    <source>
        <dbReference type="EMBL" id="AEP08692.1"/>
    </source>
</evidence>
<dbReference type="InterPro" id="IPR005225">
    <property type="entry name" value="Small_GTP-bd"/>
</dbReference>
<dbReference type="NCBIfam" id="TIGR00231">
    <property type="entry name" value="small_GTP"/>
    <property type="match status" value="2"/>
</dbReference>
<evidence type="ECO:0000256" key="7">
    <source>
        <dbReference type="ARBA" id="ARBA00032345"/>
    </source>
</evidence>
<evidence type="ECO:0000256" key="10">
    <source>
        <dbReference type="RuleBase" id="RU004481"/>
    </source>
</evidence>
<dbReference type="Gene3D" id="3.30.300.20">
    <property type="match status" value="1"/>
</dbReference>
<feature type="binding site" evidence="8">
    <location>
        <begin position="118"/>
        <end position="121"/>
    </location>
    <ligand>
        <name>GTP</name>
        <dbReference type="ChEBI" id="CHEBI:37565"/>
        <label>1</label>
    </ligand>
</feature>
<dbReference type="InterPro" id="IPR027417">
    <property type="entry name" value="P-loop_NTPase"/>
</dbReference>
<comment type="subunit">
    <text evidence="8">Associates with the 50S ribosomal subunit.</text>
</comment>
<accession>G2KR40</accession>
<dbReference type="PANTHER" id="PTHR43834">
    <property type="entry name" value="GTPASE DER"/>
    <property type="match status" value="1"/>
</dbReference>
<dbReference type="InterPro" id="IPR016484">
    <property type="entry name" value="GTPase_Der"/>
</dbReference>
<comment type="similarity">
    <text evidence="1 8 9 10">Belongs to the TRAFAC class TrmE-Era-EngA-EngB-Septin-like GTPase superfamily. EngA (Der) GTPase family.</text>
</comment>
<dbReference type="InterPro" id="IPR015946">
    <property type="entry name" value="KH_dom-like_a/b"/>
</dbReference>
<dbReference type="Pfam" id="PF14714">
    <property type="entry name" value="KH_dom-like"/>
    <property type="match status" value="1"/>
</dbReference>
<evidence type="ECO:0000256" key="9">
    <source>
        <dbReference type="PROSITE-ProRule" id="PRU01049"/>
    </source>
</evidence>
<dbReference type="GO" id="GO:0005525">
    <property type="term" value="F:GTP binding"/>
    <property type="evidence" value="ECO:0007669"/>
    <property type="project" value="UniProtKB-UniRule"/>
</dbReference>
<evidence type="ECO:0000256" key="6">
    <source>
        <dbReference type="ARBA" id="ARBA00023134"/>
    </source>
</evidence>
<evidence type="ECO:0000313" key="13">
    <source>
        <dbReference type="Proteomes" id="UP000009286"/>
    </source>
</evidence>
<feature type="binding site" evidence="8">
    <location>
        <begin position="55"/>
        <end position="59"/>
    </location>
    <ligand>
        <name>GTP</name>
        <dbReference type="ChEBI" id="CHEBI:37565"/>
        <label>1</label>
    </ligand>
</feature>
<dbReference type="CDD" id="cd01894">
    <property type="entry name" value="EngA1"/>
    <property type="match status" value="1"/>
</dbReference>
<gene>
    <name evidence="8" type="primary">der</name>
    <name evidence="12" type="ordered locus">MICA_347</name>
</gene>
<dbReference type="EMBL" id="CP002382">
    <property type="protein sequence ID" value="AEP08692.1"/>
    <property type="molecule type" value="Genomic_DNA"/>
</dbReference>
<evidence type="ECO:0000259" key="11">
    <source>
        <dbReference type="PROSITE" id="PS51712"/>
    </source>
</evidence>
<dbReference type="FunFam" id="3.30.300.20:FF:000004">
    <property type="entry name" value="GTPase Der"/>
    <property type="match status" value="1"/>
</dbReference>
<dbReference type="Gene3D" id="3.40.50.300">
    <property type="entry name" value="P-loop containing nucleotide triphosphate hydrolases"/>
    <property type="match status" value="2"/>
</dbReference>
<dbReference type="PANTHER" id="PTHR43834:SF6">
    <property type="entry name" value="GTPASE DER"/>
    <property type="match status" value="1"/>
</dbReference>
<dbReference type="PIRSF" id="PIRSF006485">
    <property type="entry name" value="GTP-binding_EngA"/>
    <property type="match status" value="1"/>
</dbReference>
<keyword evidence="5 8" id="KW-0547">Nucleotide-binding</keyword>
<feature type="domain" description="EngA-type G" evidence="11">
    <location>
        <begin position="210"/>
        <end position="385"/>
    </location>
</feature>
<keyword evidence="4 10" id="KW-0677">Repeat</keyword>
<evidence type="ECO:0000256" key="4">
    <source>
        <dbReference type="ARBA" id="ARBA00022737"/>
    </source>
</evidence>
<proteinExistence type="inferred from homology"/>
<dbReference type="SUPFAM" id="SSF52540">
    <property type="entry name" value="P-loop containing nucleoside triphosphate hydrolases"/>
    <property type="match status" value="2"/>
</dbReference>
<dbReference type="AlphaFoldDB" id="G2KR40"/>
<keyword evidence="3 8" id="KW-0690">Ribosome biogenesis</keyword>
<dbReference type="CDD" id="cd01895">
    <property type="entry name" value="EngA2"/>
    <property type="match status" value="1"/>
</dbReference>
<feature type="binding site" evidence="8">
    <location>
        <begin position="216"/>
        <end position="223"/>
    </location>
    <ligand>
        <name>GTP</name>
        <dbReference type="ChEBI" id="CHEBI:37565"/>
        <label>2</label>
    </ligand>
</feature>
<dbReference type="GO" id="GO:0042254">
    <property type="term" value="P:ribosome biogenesis"/>
    <property type="evidence" value="ECO:0007669"/>
    <property type="project" value="UniProtKB-KW"/>
</dbReference>
<dbReference type="NCBIfam" id="TIGR03594">
    <property type="entry name" value="GTPase_EngA"/>
    <property type="match status" value="1"/>
</dbReference>
<dbReference type="FunFam" id="3.40.50.300:FF:000040">
    <property type="entry name" value="GTPase Der"/>
    <property type="match status" value="1"/>
</dbReference>
<evidence type="ECO:0000256" key="8">
    <source>
        <dbReference type="HAMAP-Rule" id="MF_00195"/>
    </source>
</evidence>
<comment type="function">
    <text evidence="8 10">GTPase that plays an essential role in the late steps of ribosome biogenesis.</text>
</comment>
<dbReference type="eggNOG" id="COG1160">
    <property type="taxonomic scope" value="Bacteria"/>
</dbReference>
<dbReference type="PRINTS" id="PR00326">
    <property type="entry name" value="GTP1OBG"/>
</dbReference>
<evidence type="ECO:0000256" key="2">
    <source>
        <dbReference type="ARBA" id="ARBA00020953"/>
    </source>
</evidence>
<keyword evidence="6 8" id="KW-0342">GTP-binding</keyword>
<dbReference type="HAMAP" id="MF_00195">
    <property type="entry name" value="GTPase_Der"/>
    <property type="match status" value="1"/>
</dbReference>
<sequence length="475" mass="53571">MFTLVIIGRPNVGKSTLFNRLARKQMAIIDDTPGVTRDWRETEGWLLDKKIRLIDTAGLEEAFDDSMRGKMRRQTELALQEADAVLFMVDGRSGITPMDKHFANWLRRQDIPTVLAVNKCEHENAAAAGLAEAYALGLGEPLPMSAAHGYGLDDLYHMLSPYFEEEEEIEDAAASFGPSLTEEEIDALEGNDDFDLSAIEPQVDTDTIPLRVAFVGRPNVGKSTLLNALLQEERVMTSPEAGTTRDAIAVKWTYKDRLFRLVDTAGMRRKARIDDRLEKMAVQDSLRAIRLAEVCVLVLDGNNPMEKQDLGIAEHIIDEGRALVLAINKWDAVEDKAAAMKRIEDRIEASLGQLREIPVITISALKGKNLEPMLDLILQTHAVWNRRVPTSRMNRWLRGMEEQNPAPMANGRPNRLRYITQIKARPPTFALWVSRPGDFPDTYKRYLINGLRRDFDIPGVPVRVMIRTSKNPYVD</sequence>
<feature type="binding site" evidence="8">
    <location>
        <begin position="328"/>
        <end position="331"/>
    </location>
    <ligand>
        <name>GTP</name>
        <dbReference type="ChEBI" id="CHEBI:37565"/>
        <label>2</label>
    </ligand>
</feature>
<dbReference type="OrthoDB" id="9805918at2"/>
<dbReference type="Pfam" id="PF01926">
    <property type="entry name" value="MMR_HSR1"/>
    <property type="match status" value="2"/>
</dbReference>
<feature type="binding site" evidence="8">
    <location>
        <begin position="8"/>
        <end position="15"/>
    </location>
    <ligand>
        <name>GTP</name>
        <dbReference type="ChEBI" id="CHEBI:37565"/>
        <label>1</label>
    </ligand>
</feature>
<evidence type="ECO:0000256" key="1">
    <source>
        <dbReference type="ARBA" id="ARBA00008279"/>
    </source>
</evidence>
<dbReference type="STRING" id="856793.MICA_347"/>
<dbReference type="HOGENOM" id="CLU_016077_5_0_5"/>
<dbReference type="RefSeq" id="WP_014101915.1">
    <property type="nucleotide sequence ID" value="NC_016026.1"/>
</dbReference>